<sequence length="112" mass="11532">MLWKSISPLAFIFVMIGTAGFAVAGTATCTAGEGVVIDGGECCKALTEKYEGCTCDESDLSVNGKVTCSGDLVADGGDVVINAAIGRILNSLSILDGRRDRLPAAEMTAKKQ</sequence>
<dbReference type="EMBL" id="JAEHHL010000006">
    <property type="protein sequence ID" value="MBK0399512.1"/>
    <property type="molecule type" value="Genomic_DNA"/>
</dbReference>
<proteinExistence type="predicted"/>
<dbReference type="Proteomes" id="UP000655420">
    <property type="component" value="Unassembled WGS sequence"/>
</dbReference>
<gene>
    <name evidence="2" type="ORF">H0I76_09940</name>
</gene>
<keyword evidence="1" id="KW-0732">Signal</keyword>
<dbReference type="AlphaFoldDB" id="A0A8J7SCL9"/>
<name>A0A8J7SCL9_9RHOB</name>
<evidence type="ECO:0000313" key="2">
    <source>
        <dbReference type="EMBL" id="MBK0399512.1"/>
    </source>
</evidence>
<evidence type="ECO:0000313" key="3">
    <source>
        <dbReference type="Proteomes" id="UP000655420"/>
    </source>
</evidence>
<reference evidence="2" key="1">
    <citation type="submission" date="2020-12" db="EMBL/GenBank/DDBJ databases">
        <title>Bacterial taxonomy.</title>
        <authorList>
            <person name="Pan X."/>
        </authorList>
    </citation>
    <scope>NUCLEOTIDE SEQUENCE</scope>
    <source>
        <strain evidence="2">M0105</strain>
    </source>
</reference>
<dbReference type="RefSeq" id="WP_200609722.1">
    <property type="nucleotide sequence ID" value="NZ_JAEHHL010000006.1"/>
</dbReference>
<accession>A0A8J7SCL9</accession>
<evidence type="ECO:0000256" key="1">
    <source>
        <dbReference type="SAM" id="SignalP"/>
    </source>
</evidence>
<keyword evidence="3" id="KW-1185">Reference proteome</keyword>
<organism evidence="2 3">
    <name type="scientific">Thermohalobaculum xanthum</name>
    <dbReference type="NCBI Taxonomy" id="2753746"/>
    <lineage>
        <taxon>Bacteria</taxon>
        <taxon>Pseudomonadati</taxon>
        <taxon>Pseudomonadota</taxon>
        <taxon>Alphaproteobacteria</taxon>
        <taxon>Rhodobacterales</taxon>
        <taxon>Paracoccaceae</taxon>
        <taxon>Thermohalobaculum</taxon>
    </lineage>
</organism>
<feature type="signal peptide" evidence="1">
    <location>
        <begin position="1"/>
        <end position="24"/>
    </location>
</feature>
<comment type="caution">
    <text evidence="2">The sequence shown here is derived from an EMBL/GenBank/DDBJ whole genome shotgun (WGS) entry which is preliminary data.</text>
</comment>
<protein>
    <submittedName>
        <fullName evidence="2">Uncharacterized protein</fullName>
    </submittedName>
</protein>
<feature type="chain" id="PRO_5035261907" evidence="1">
    <location>
        <begin position="25"/>
        <end position="112"/>
    </location>
</feature>